<dbReference type="GO" id="GO:0008270">
    <property type="term" value="F:zinc ion binding"/>
    <property type="evidence" value="ECO:0007669"/>
    <property type="project" value="InterPro"/>
</dbReference>
<evidence type="ECO:0000256" key="1">
    <source>
        <dbReference type="ARBA" id="ARBA00004123"/>
    </source>
</evidence>
<evidence type="ECO:0000256" key="7">
    <source>
        <dbReference type="SAM" id="Coils"/>
    </source>
</evidence>
<evidence type="ECO:0000256" key="4">
    <source>
        <dbReference type="ARBA" id="ARBA00023125"/>
    </source>
</evidence>
<dbReference type="InterPro" id="IPR007219">
    <property type="entry name" value="XnlR_reg_dom"/>
</dbReference>
<sequence length="682" mass="76529">MGPSRKADRRVVNACSRCRQHKIKCTGESPCSSCIQRNAICQFEKEATKVQITRKRLSELHHRNRELERENLALQQRLSRTIETTPTPQYPGGNSPMNSYPAAIADPESMLIHDEHENVNMVNPLSSGPPEYIKDPAGKLYYLGHTSTWSLTIRLLNLTHEALYKCPFPSTAHHIDSVIYDLKWNGMRSQAVPDIRGLPAIDHALFLINATKFHTGQIFHLFDEANFMDQLYRFYENPAENVHTAGLWLPHFLVIIALGKAFVGAQNRGTMPPGAEFFRAALMMLPDYSFLWKEPSTSAEILCAFALYLQSIDWRTSAHNMIGQALRILQVHGYHTDLSTRFTNDQELVRCQNIWWTVYILERQISVLMGTPLSISDNDINTSLPLFPDSPLKTSTLLIHVKLSKAFSRIVNALYRDTGDMGSTFVKSTQEVLQRVAGVASELRENFPVPDQGALSGISRCIMLATRPFLFMVVEMRAKRTDPQIEVPAPIQLLLQICLESAKKTSQILGSLQEQNLLECFLPFDLESAVSAGLVVTMASLVDLPLIANRTSYLDMLLSVLDRMIDHGNLIALDKKRKIHQLESLCVNLKDSPSSSLINTSDALQLQQSNSQDDNLAHAEGPRENWEEEEEEQDIATDANQWANQISSSHLLEAANMLEGGSLLDWVDLPSSSFLFGFVGGE</sequence>
<evidence type="ECO:0000256" key="3">
    <source>
        <dbReference type="ARBA" id="ARBA00023015"/>
    </source>
</evidence>
<dbReference type="GO" id="GO:0043565">
    <property type="term" value="F:sequence-specific DNA binding"/>
    <property type="evidence" value="ECO:0007669"/>
    <property type="project" value="TreeGrafter"/>
</dbReference>
<keyword evidence="3" id="KW-0805">Transcription regulation</keyword>
<dbReference type="OrthoDB" id="3548654at2759"/>
<dbReference type="PANTHER" id="PTHR47540:SF6">
    <property type="entry name" value="ZN(II)2CYS6 TRANSCRIPTION FACTOR (EUROFUNG)"/>
    <property type="match status" value="1"/>
</dbReference>
<evidence type="ECO:0000256" key="5">
    <source>
        <dbReference type="ARBA" id="ARBA00023163"/>
    </source>
</evidence>
<dbReference type="PROSITE" id="PS00463">
    <property type="entry name" value="ZN2_CY6_FUNGAL_1"/>
    <property type="match status" value="1"/>
</dbReference>
<feature type="domain" description="Zn(2)-C6 fungal-type" evidence="9">
    <location>
        <begin position="14"/>
        <end position="43"/>
    </location>
</feature>
<dbReference type="Proteomes" id="UP000191408">
    <property type="component" value="Unassembled WGS sequence"/>
</dbReference>
<dbReference type="InterPro" id="IPR036864">
    <property type="entry name" value="Zn2-C6_fun-type_DNA-bd_sf"/>
</dbReference>
<organism evidence="10 11">
    <name type="scientific">Penicillium polonicum</name>
    <dbReference type="NCBI Taxonomy" id="60169"/>
    <lineage>
        <taxon>Eukaryota</taxon>
        <taxon>Fungi</taxon>
        <taxon>Dikarya</taxon>
        <taxon>Ascomycota</taxon>
        <taxon>Pezizomycotina</taxon>
        <taxon>Eurotiomycetes</taxon>
        <taxon>Eurotiomycetidae</taxon>
        <taxon>Eurotiales</taxon>
        <taxon>Aspergillaceae</taxon>
        <taxon>Penicillium</taxon>
    </lineage>
</organism>
<evidence type="ECO:0000256" key="2">
    <source>
        <dbReference type="ARBA" id="ARBA00022723"/>
    </source>
</evidence>
<name>A0A1V6NQG7_PENPO</name>
<gene>
    <name evidence="10" type="ORF">PENPOL_c004G07432</name>
</gene>
<dbReference type="SMART" id="SM00066">
    <property type="entry name" value="GAL4"/>
    <property type="match status" value="1"/>
</dbReference>
<dbReference type="AlphaFoldDB" id="A0A1V6NQG7"/>
<dbReference type="PANTHER" id="PTHR47540">
    <property type="entry name" value="THIAMINE REPRESSIBLE GENES REGULATORY PROTEIN THI5"/>
    <property type="match status" value="1"/>
</dbReference>
<dbReference type="SMART" id="SM00906">
    <property type="entry name" value="Fungal_trans"/>
    <property type="match status" value="1"/>
</dbReference>
<dbReference type="GO" id="GO:0005634">
    <property type="term" value="C:nucleus"/>
    <property type="evidence" value="ECO:0007669"/>
    <property type="project" value="UniProtKB-SubCell"/>
</dbReference>
<evidence type="ECO:0000256" key="8">
    <source>
        <dbReference type="SAM" id="MobiDB-lite"/>
    </source>
</evidence>
<dbReference type="Pfam" id="PF00172">
    <property type="entry name" value="Zn_clus"/>
    <property type="match status" value="1"/>
</dbReference>
<dbReference type="InterPro" id="IPR051711">
    <property type="entry name" value="Stress_Response_Reg"/>
</dbReference>
<evidence type="ECO:0000256" key="6">
    <source>
        <dbReference type="ARBA" id="ARBA00023242"/>
    </source>
</evidence>
<evidence type="ECO:0000313" key="10">
    <source>
        <dbReference type="EMBL" id="OQD66981.1"/>
    </source>
</evidence>
<keyword evidence="4" id="KW-0238">DNA-binding</keyword>
<dbReference type="CDD" id="cd00067">
    <property type="entry name" value="GAL4"/>
    <property type="match status" value="1"/>
</dbReference>
<proteinExistence type="predicted"/>
<dbReference type="GO" id="GO:0000981">
    <property type="term" value="F:DNA-binding transcription factor activity, RNA polymerase II-specific"/>
    <property type="evidence" value="ECO:0007669"/>
    <property type="project" value="InterPro"/>
</dbReference>
<dbReference type="EMBL" id="MDYM01000004">
    <property type="protein sequence ID" value="OQD66981.1"/>
    <property type="molecule type" value="Genomic_DNA"/>
</dbReference>
<dbReference type="GO" id="GO:0006351">
    <property type="term" value="P:DNA-templated transcription"/>
    <property type="evidence" value="ECO:0007669"/>
    <property type="project" value="InterPro"/>
</dbReference>
<accession>A0A1V6NQG7</accession>
<dbReference type="CDD" id="cd12148">
    <property type="entry name" value="fungal_TF_MHR"/>
    <property type="match status" value="1"/>
</dbReference>
<keyword evidence="2" id="KW-0479">Metal-binding</keyword>
<feature type="region of interest" description="Disordered" evidence="8">
    <location>
        <begin position="609"/>
        <end position="634"/>
    </location>
</feature>
<dbReference type="PROSITE" id="PS50048">
    <property type="entry name" value="ZN2_CY6_FUNGAL_2"/>
    <property type="match status" value="1"/>
</dbReference>
<keyword evidence="11" id="KW-1185">Reference proteome</keyword>
<dbReference type="STRING" id="60169.A0A1V6NQG7"/>
<reference evidence="11" key="1">
    <citation type="journal article" date="2017" name="Nat. Microbiol.">
        <title>Global analysis of biosynthetic gene clusters reveals vast potential of secondary metabolite production in Penicillium species.</title>
        <authorList>
            <person name="Nielsen J.C."/>
            <person name="Grijseels S."/>
            <person name="Prigent S."/>
            <person name="Ji B."/>
            <person name="Dainat J."/>
            <person name="Nielsen K.F."/>
            <person name="Frisvad J.C."/>
            <person name="Workman M."/>
            <person name="Nielsen J."/>
        </authorList>
    </citation>
    <scope>NUCLEOTIDE SEQUENCE [LARGE SCALE GENOMIC DNA]</scope>
    <source>
        <strain evidence="11">IBT 4502</strain>
    </source>
</reference>
<dbReference type="GO" id="GO:0045944">
    <property type="term" value="P:positive regulation of transcription by RNA polymerase II"/>
    <property type="evidence" value="ECO:0007669"/>
    <property type="project" value="TreeGrafter"/>
</dbReference>
<evidence type="ECO:0000259" key="9">
    <source>
        <dbReference type="PROSITE" id="PS50048"/>
    </source>
</evidence>
<comment type="subcellular location">
    <subcellularLocation>
        <location evidence="1">Nucleus</location>
    </subcellularLocation>
</comment>
<dbReference type="InterPro" id="IPR001138">
    <property type="entry name" value="Zn2Cys6_DnaBD"/>
</dbReference>
<dbReference type="Gene3D" id="4.10.240.10">
    <property type="entry name" value="Zn(2)-C6 fungal-type DNA-binding domain"/>
    <property type="match status" value="1"/>
</dbReference>
<evidence type="ECO:0000313" key="11">
    <source>
        <dbReference type="Proteomes" id="UP000191408"/>
    </source>
</evidence>
<feature type="coiled-coil region" evidence="7">
    <location>
        <begin position="50"/>
        <end position="84"/>
    </location>
</feature>
<comment type="caution">
    <text evidence="10">The sequence shown here is derived from an EMBL/GenBank/DDBJ whole genome shotgun (WGS) entry which is preliminary data.</text>
</comment>
<dbReference type="SUPFAM" id="SSF57701">
    <property type="entry name" value="Zn2/Cys6 DNA-binding domain"/>
    <property type="match status" value="1"/>
</dbReference>
<protein>
    <recommendedName>
        <fullName evidence="9">Zn(2)-C6 fungal-type domain-containing protein</fullName>
    </recommendedName>
</protein>
<keyword evidence="7" id="KW-0175">Coiled coil</keyword>
<dbReference type="Pfam" id="PF04082">
    <property type="entry name" value="Fungal_trans"/>
    <property type="match status" value="1"/>
</dbReference>
<keyword evidence="5" id="KW-0804">Transcription</keyword>
<keyword evidence="6" id="KW-0539">Nucleus</keyword>
<feature type="compositionally biased region" description="Basic and acidic residues" evidence="8">
    <location>
        <begin position="615"/>
        <end position="625"/>
    </location>
</feature>